<comment type="caution">
    <text evidence="2">The sequence shown here is derived from an EMBL/GenBank/DDBJ whole genome shotgun (WGS) entry which is preliminary data.</text>
</comment>
<dbReference type="OrthoDB" id="8254871at2"/>
<dbReference type="Proteomes" id="UP000054911">
    <property type="component" value="Unassembled WGS sequence"/>
</dbReference>
<dbReference type="RefSeq" id="WP_143328168.1">
    <property type="nucleotide sequence ID" value="NZ_FCOE02000030.1"/>
</dbReference>
<gene>
    <name evidence="2" type="ORF">AWB80_06195</name>
</gene>
<keyword evidence="1" id="KW-0472">Membrane</keyword>
<evidence type="ECO:0000256" key="1">
    <source>
        <dbReference type="SAM" id="Phobius"/>
    </source>
</evidence>
<dbReference type="AlphaFoldDB" id="A0A158D2K6"/>
<proteinExistence type="predicted"/>
<keyword evidence="1" id="KW-1133">Transmembrane helix</keyword>
<organism evidence="2 3">
    <name type="scientific">Caballeronia pedi</name>
    <dbReference type="NCBI Taxonomy" id="1777141"/>
    <lineage>
        <taxon>Bacteria</taxon>
        <taxon>Pseudomonadati</taxon>
        <taxon>Pseudomonadota</taxon>
        <taxon>Betaproteobacteria</taxon>
        <taxon>Burkholderiales</taxon>
        <taxon>Burkholderiaceae</taxon>
        <taxon>Caballeronia</taxon>
    </lineage>
</organism>
<name>A0A158D2K6_9BURK</name>
<keyword evidence="3" id="KW-1185">Reference proteome</keyword>
<keyword evidence="1" id="KW-0812">Transmembrane</keyword>
<accession>A0A158D2K6</accession>
<feature type="transmembrane region" description="Helical" evidence="1">
    <location>
        <begin position="41"/>
        <end position="59"/>
    </location>
</feature>
<evidence type="ECO:0000313" key="2">
    <source>
        <dbReference type="EMBL" id="SAK88842.1"/>
    </source>
</evidence>
<sequence>MEFENDPTSRFIFLPGFTIEYHWTARLARALVGFYQRNWQFLWATSIAVITAYIGYLAIPHG</sequence>
<dbReference type="STRING" id="1777141.AWB80_06195"/>
<dbReference type="EMBL" id="FCOE02000030">
    <property type="protein sequence ID" value="SAK88842.1"/>
    <property type="molecule type" value="Genomic_DNA"/>
</dbReference>
<protein>
    <submittedName>
        <fullName evidence="2">Uncharacterized protein</fullName>
    </submittedName>
</protein>
<evidence type="ECO:0000313" key="3">
    <source>
        <dbReference type="Proteomes" id="UP000054911"/>
    </source>
</evidence>
<reference evidence="2" key="1">
    <citation type="submission" date="2016-01" db="EMBL/GenBank/DDBJ databases">
        <authorList>
            <person name="Peeters C."/>
        </authorList>
    </citation>
    <scope>NUCLEOTIDE SEQUENCE [LARGE SCALE GENOMIC DNA]</scope>
    <source>
        <strain evidence="2">LMG 29323</strain>
    </source>
</reference>